<dbReference type="PANTHER" id="PTHR33445">
    <property type="entry name" value="ATP SYNTHASE SUBUNIT B', CHLOROPLASTIC"/>
    <property type="match status" value="1"/>
</dbReference>
<keyword evidence="6 13" id="KW-1133">Transmembrane helix</keyword>
<keyword evidence="3 13" id="KW-0138">CF(0)</keyword>
<dbReference type="PANTHER" id="PTHR33445:SF2">
    <property type="entry name" value="ATP SYNTHASE SUBUNIT B', CHLOROPLASTIC"/>
    <property type="match status" value="1"/>
</dbReference>
<keyword evidence="15" id="KW-0175">Coiled coil</keyword>
<comment type="similarity">
    <text evidence="1 13 14">Belongs to the ATPase B chain family.</text>
</comment>
<sequence length="246" mass="26248">MRIDWWTLGLQTVNVLVLIWILSRFLFRPLAAMIEARRAAATKQLDEANAARAAAEAERQKAQQEAADIAATRADALKRAAEDAEAAKRSSLAAAREETDRLRAAAAADIARDRQQAAADASNRASRLALDIAARLLSRLPEEARVAGFLDGIVTGLADLPAPVRATLGADGAPIRLKAPRALTPEEIATCRARLTEALGRPIDIAPVVEPDLIAGLEIDMPHAAVRNSLRADLDRIAAGLMEPAP</sequence>
<keyword evidence="13" id="KW-1003">Cell membrane</keyword>
<comment type="function">
    <text evidence="11">Component of the F(0) channel, it forms part of the peripheral stalk, linking F(1) to F(0). The b'-subunit is a diverged and duplicated form of b found in plants and photosynthetic bacteria.</text>
</comment>
<comment type="function">
    <text evidence="10 13">F(1)F(0) ATP synthase produces ATP from ADP in the presence of a proton or sodium gradient. F-type ATPases consist of two structural domains, F(1) containing the extramembraneous catalytic core and F(0) containing the membrane proton channel, linked together by a central stalk and a peripheral stalk. During catalysis, ATP synthesis in the catalytic domain of F(1) is coupled via a rotary mechanism of the central stalk subunits to proton translocation.</text>
</comment>
<organism evidence="16 17">
    <name type="scientific">Roseomonas alba</name>
    <dbReference type="NCBI Taxonomy" id="2846776"/>
    <lineage>
        <taxon>Bacteria</taxon>
        <taxon>Pseudomonadati</taxon>
        <taxon>Pseudomonadota</taxon>
        <taxon>Alphaproteobacteria</taxon>
        <taxon>Acetobacterales</taxon>
        <taxon>Roseomonadaceae</taxon>
        <taxon>Roseomonas</taxon>
    </lineage>
</organism>
<evidence type="ECO:0000256" key="9">
    <source>
        <dbReference type="ARBA" id="ARBA00023310"/>
    </source>
</evidence>
<reference evidence="16 17" key="1">
    <citation type="submission" date="2021-07" db="EMBL/GenBank/DDBJ databases">
        <authorList>
            <person name="So Y."/>
        </authorList>
    </citation>
    <scope>NUCLEOTIDE SEQUENCE [LARGE SCALE GENOMIC DNA]</scope>
    <source>
        <strain evidence="16 17">HJA6</strain>
    </source>
</reference>
<dbReference type="HAMAP" id="MF_01398">
    <property type="entry name" value="ATP_synth_b_bprime"/>
    <property type="match status" value="1"/>
</dbReference>
<evidence type="ECO:0000256" key="11">
    <source>
        <dbReference type="ARBA" id="ARBA00025614"/>
    </source>
</evidence>
<evidence type="ECO:0000256" key="12">
    <source>
        <dbReference type="ARBA" id="ARBA00037847"/>
    </source>
</evidence>
<comment type="caution">
    <text evidence="16">The sequence shown here is derived from an EMBL/GenBank/DDBJ whole genome shotgun (WGS) entry which is preliminary data.</text>
</comment>
<evidence type="ECO:0000256" key="10">
    <source>
        <dbReference type="ARBA" id="ARBA00025198"/>
    </source>
</evidence>
<keyword evidence="7 13" id="KW-0406">Ion transport</keyword>
<evidence type="ECO:0000313" key="16">
    <source>
        <dbReference type="EMBL" id="MBW6400685.1"/>
    </source>
</evidence>
<name>A0ABS7AH78_9PROT</name>
<feature type="transmembrane region" description="Helical" evidence="13">
    <location>
        <begin position="6"/>
        <end position="27"/>
    </location>
</feature>
<keyword evidence="9 13" id="KW-0066">ATP synthesis</keyword>
<dbReference type="EMBL" id="JAHYBZ010000008">
    <property type="protein sequence ID" value="MBW6400685.1"/>
    <property type="molecule type" value="Genomic_DNA"/>
</dbReference>
<evidence type="ECO:0000256" key="3">
    <source>
        <dbReference type="ARBA" id="ARBA00022547"/>
    </source>
</evidence>
<comment type="subunit">
    <text evidence="13">F-type ATPases have 2 components, F(1) - the catalytic core - and F(0) - the membrane proton channel. F(1) has five subunits: alpha(3), beta(3), gamma(1), delta(1), epsilon(1). F(0) has three main subunits: a(1), b(2) and c(10-14). The alpha and beta chains form an alternating ring which encloses part of the gamma chain. F(1) is attached to F(0) by a central stalk formed by the gamma and epsilon chains, while a peripheral stalk is formed by the delta and b chains.</text>
</comment>
<evidence type="ECO:0000256" key="1">
    <source>
        <dbReference type="ARBA" id="ARBA00005513"/>
    </source>
</evidence>
<keyword evidence="5 13" id="KW-0375">Hydrogen ion transport</keyword>
<dbReference type="InterPro" id="IPR050059">
    <property type="entry name" value="ATP_synthase_B_chain"/>
</dbReference>
<evidence type="ECO:0000256" key="7">
    <source>
        <dbReference type="ARBA" id="ARBA00023065"/>
    </source>
</evidence>
<evidence type="ECO:0000256" key="4">
    <source>
        <dbReference type="ARBA" id="ARBA00022692"/>
    </source>
</evidence>
<keyword evidence="17" id="KW-1185">Reference proteome</keyword>
<feature type="coiled-coil region" evidence="15">
    <location>
        <begin position="31"/>
        <end position="87"/>
    </location>
</feature>
<evidence type="ECO:0000256" key="2">
    <source>
        <dbReference type="ARBA" id="ARBA00022448"/>
    </source>
</evidence>
<evidence type="ECO:0000256" key="14">
    <source>
        <dbReference type="RuleBase" id="RU003848"/>
    </source>
</evidence>
<evidence type="ECO:0000256" key="6">
    <source>
        <dbReference type="ARBA" id="ARBA00022989"/>
    </source>
</evidence>
<evidence type="ECO:0000256" key="8">
    <source>
        <dbReference type="ARBA" id="ARBA00023136"/>
    </source>
</evidence>
<dbReference type="CDD" id="cd06503">
    <property type="entry name" value="ATP-synt_Fo_b"/>
    <property type="match status" value="1"/>
</dbReference>
<keyword evidence="4 13" id="KW-0812">Transmembrane</keyword>
<keyword evidence="8 13" id="KW-0472">Membrane</keyword>
<evidence type="ECO:0000256" key="15">
    <source>
        <dbReference type="SAM" id="Coils"/>
    </source>
</evidence>
<keyword evidence="2 13" id="KW-0813">Transport</keyword>
<dbReference type="Proteomes" id="UP001196565">
    <property type="component" value="Unassembled WGS sequence"/>
</dbReference>
<protein>
    <recommendedName>
        <fullName evidence="13">ATP synthase subunit b</fullName>
    </recommendedName>
    <alternativeName>
        <fullName evidence="13">ATP synthase F(0) sector subunit b</fullName>
    </alternativeName>
    <alternativeName>
        <fullName evidence="13">ATPase subunit I</fullName>
    </alternativeName>
    <alternativeName>
        <fullName evidence="13">F-type ATPase subunit b</fullName>
        <shortName evidence="13">F-ATPase subunit b</shortName>
    </alternativeName>
</protein>
<comment type="subcellular location">
    <subcellularLocation>
        <location evidence="13">Cell membrane</location>
        <topology evidence="13">Single-pass membrane protein</topology>
    </subcellularLocation>
    <subcellularLocation>
        <location evidence="12">Endomembrane system</location>
        <topology evidence="12">Single-pass membrane protein</topology>
    </subcellularLocation>
</comment>
<evidence type="ECO:0000313" key="17">
    <source>
        <dbReference type="Proteomes" id="UP001196565"/>
    </source>
</evidence>
<dbReference type="RefSeq" id="WP_219765245.1">
    <property type="nucleotide sequence ID" value="NZ_JAHYBZ010000008.1"/>
</dbReference>
<proteinExistence type="inferred from homology"/>
<accession>A0ABS7AH78</accession>
<evidence type="ECO:0000256" key="13">
    <source>
        <dbReference type="HAMAP-Rule" id="MF_01398"/>
    </source>
</evidence>
<evidence type="ECO:0000256" key="5">
    <source>
        <dbReference type="ARBA" id="ARBA00022781"/>
    </source>
</evidence>
<dbReference type="Pfam" id="PF00430">
    <property type="entry name" value="ATP-synt_B"/>
    <property type="match status" value="1"/>
</dbReference>
<gene>
    <name evidence="13" type="primary">atpF</name>
    <name evidence="16" type="ORF">KPL78_22690</name>
</gene>
<dbReference type="InterPro" id="IPR002146">
    <property type="entry name" value="ATP_synth_b/b'su_bac/chlpt"/>
</dbReference>